<protein>
    <recommendedName>
        <fullName evidence="4">tRNA-splicing endonuclease subunit Sen15 domain-containing protein</fullName>
    </recommendedName>
</protein>
<evidence type="ECO:0000256" key="3">
    <source>
        <dbReference type="SAM" id="MobiDB-lite"/>
    </source>
</evidence>
<sequence length="232" mass="26061">MSPAITKNAEYAILPESAGVTNYIRDNLAAPEDSTDHVLALQVIHSLRHEHNWTALELHTISPLSPFTLLPRPLVSGLPPHRLYMHPDEQIELLKEAKNRKKDADAKTKEGDEDNKGAETSKKRVAKSGQPSGLDLQAEPEREWVLPTRLNEKWSLRRMAEIFDTIGIIPPENATTDTLQVQKTGQKTTAEDAASTKSKWRTCKRVLMAIVDHDSTISYYIVQEGLVKPRQN</sequence>
<feature type="compositionally biased region" description="Basic and acidic residues" evidence="3">
    <location>
        <begin position="98"/>
        <end position="122"/>
    </location>
</feature>
<dbReference type="InterPro" id="IPR011856">
    <property type="entry name" value="tRNA_endonuc-like_dom_sf"/>
</dbReference>
<feature type="region of interest" description="Disordered" evidence="3">
    <location>
        <begin position="98"/>
        <end position="140"/>
    </location>
</feature>
<evidence type="ECO:0000259" key="4">
    <source>
        <dbReference type="Pfam" id="PF09631"/>
    </source>
</evidence>
<comment type="similarity">
    <text evidence="1">Belongs to the SEN15 family.</text>
</comment>
<reference evidence="5" key="1">
    <citation type="journal article" date="2020" name="Stud. Mycol.">
        <title>101 Dothideomycetes genomes: a test case for predicting lifestyles and emergence of pathogens.</title>
        <authorList>
            <person name="Haridas S."/>
            <person name="Albert R."/>
            <person name="Binder M."/>
            <person name="Bloem J."/>
            <person name="Labutti K."/>
            <person name="Salamov A."/>
            <person name="Andreopoulos B."/>
            <person name="Baker S."/>
            <person name="Barry K."/>
            <person name="Bills G."/>
            <person name="Bluhm B."/>
            <person name="Cannon C."/>
            <person name="Castanera R."/>
            <person name="Culley D."/>
            <person name="Daum C."/>
            <person name="Ezra D."/>
            <person name="Gonzalez J."/>
            <person name="Henrissat B."/>
            <person name="Kuo A."/>
            <person name="Liang C."/>
            <person name="Lipzen A."/>
            <person name="Lutzoni F."/>
            <person name="Magnuson J."/>
            <person name="Mondo S."/>
            <person name="Nolan M."/>
            <person name="Ohm R."/>
            <person name="Pangilinan J."/>
            <person name="Park H.-J."/>
            <person name="Ramirez L."/>
            <person name="Alfaro M."/>
            <person name="Sun H."/>
            <person name="Tritt A."/>
            <person name="Yoshinaga Y."/>
            <person name="Zwiers L.-H."/>
            <person name="Turgeon B."/>
            <person name="Goodwin S."/>
            <person name="Spatafora J."/>
            <person name="Crous P."/>
            <person name="Grigoriev I."/>
        </authorList>
    </citation>
    <scope>NUCLEOTIDE SEQUENCE</scope>
    <source>
        <strain evidence="5">CBS 121739</strain>
    </source>
</reference>
<dbReference type="GO" id="GO:0003676">
    <property type="term" value="F:nucleic acid binding"/>
    <property type="evidence" value="ECO:0007669"/>
    <property type="project" value="InterPro"/>
</dbReference>
<dbReference type="Proteomes" id="UP000799437">
    <property type="component" value="Unassembled WGS sequence"/>
</dbReference>
<evidence type="ECO:0000313" key="5">
    <source>
        <dbReference type="EMBL" id="KAF2758026.1"/>
    </source>
</evidence>
<dbReference type="InterPro" id="IPR018593">
    <property type="entry name" value="tRNA-endonuc_su_Sen15"/>
</dbReference>
<evidence type="ECO:0000256" key="1">
    <source>
        <dbReference type="ARBA" id="ARBA00006091"/>
    </source>
</evidence>
<organism evidence="5 6">
    <name type="scientific">Pseudovirgaria hyperparasitica</name>
    <dbReference type="NCBI Taxonomy" id="470096"/>
    <lineage>
        <taxon>Eukaryota</taxon>
        <taxon>Fungi</taxon>
        <taxon>Dikarya</taxon>
        <taxon>Ascomycota</taxon>
        <taxon>Pezizomycotina</taxon>
        <taxon>Dothideomycetes</taxon>
        <taxon>Dothideomycetes incertae sedis</taxon>
        <taxon>Acrospermales</taxon>
        <taxon>Acrospermaceae</taxon>
        <taxon>Pseudovirgaria</taxon>
    </lineage>
</organism>
<evidence type="ECO:0000313" key="6">
    <source>
        <dbReference type="Proteomes" id="UP000799437"/>
    </source>
</evidence>
<dbReference type="GO" id="GO:0000213">
    <property type="term" value="F:tRNA-intron lyase activity"/>
    <property type="evidence" value="ECO:0007669"/>
    <property type="project" value="TreeGrafter"/>
</dbReference>
<dbReference type="AlphaFoldDB" id="A0A6A6W812"/>
<keyword evidence="6" id="KW-1185">Reference proteome</keyword>
<dbReference type="InterPro" id="IPR042777">
    <property type="entry name" value="Sen15_fungi"/>
</dbReference>
<dbReference type="OrthoDB" id="10002170at2759"/>
<dbReference type="Pfam" id="PF09631">
    <property type="entry name" value="Sen15"/>
    <property type="match status" value="1"/>
</dbReference>
<dbReference type="GO" id="GO:0000379">
    <property type="term" value="P:tRNA-type intron splice site recognition and cleavage"/>
    <property type="evidence" value="ECO:0007669"/>
    <property type="project" value="InterPro"/>
</dbReference>
<dbReference type="EMBL" id="ML996572">
    <property type="protein sequence ID" value="KAF2758026.1"/>
    <property type="molecule type" value="Genomic_DNA"/>
</dbReference>
<dbReference type="Gene3D" id="3.40.1350.10">
    <property type="match status" value="1"/>
</dbReference>
<dbReference type="PANTHER" id="PTHR28518:SF1">
    <property type="entry name" value="TRNA-SPLICING ENDONUCLEASE SUBUNIT SEN15"/>
    <property type="match status" value="1"/>
</dbReference>
<dbReference type="PANTHER" id="PTHR28518">
    <property type="entry name" value="TRNA-SPLICING ENDONUCLEASE SUBUNIT SEN15"/>
    <property type="match status" value="1"/>
</dbReference>
<accession>A0A6A6W812</accession>
<evidence type="ECO:0000256" key="2">
    <source>
        <dbReference type="ARBA" id="ARBA00022694"/>
    </source>
</evidence>
<feature type="domain" description="tRNA-splicing endonuclease subunit Sen15" evidence="4">
    <location>
        <begin position="42"/>
        <end position="232"/>
    </location>
</feature>
<gene>
    <name evidence="5" type="ORF">EJ05DRAFT_374713</name>
</gene>
<name>A0A6A6W812_9PEZI</name>
<dbReference type="GO" id="GO:0000214">
    <property type="term" value="C:tRNA-intron endonuclease complex"/>
    <property type="evidence" value="ECO:0007669"/>
    <property type="project" value="InterPro"/>
</dbReference>
<dbReference type="RefSeq" id="XP_033600477.1">
    <property type="nucleotide sequence ID" value="XM_033741181.1"/>
</dbReference>
<dbReference type="GeneID" id="54482235"/>
<proteinExistence type="inferred from homology"/>
<keyword evidence="2" id="KW-0819">tRNA processing</keyword>
<dbReference type="InterPro" id="IPR036167">
    <property type="entry name" value="tRNA_intron_Endo_cat-like_sf"/>
</dbReference>
<dbReference type="SUPFAM" id="SSF53032">
    <property type="entry name" value="tRNA-intron endonuclease catalytic domain-like"/>
    <property type="match status" value="1"/>
</dbReference>